<feature type="transmembrane region" description="Helical" evidence="9">
    <location>
        <begin position="55"/>
        <end position="74"/>
    </location>
</feature>
<evidence type="ECO:0000256" key="1">
    <source>
        <dbReference type="ARBA" id="ARBA00004429"/>
    </source>
</evidence>
<accession>A0ABY4S5P7</accession>
<keyword evidence="3" id="KW-1003">Cell membrane</keyword>
<comment type="subcellular location">
    <subcellularLocation>
        <location evidence="1">Cell inner membrane</location>
        <topology evidence="1">Multi-pass membrane protein</topology>
    </subcellularLocation>
</comment>
<dbReference type="PANTHER" id="PTHR30574">
    <property type="entry name" value="INNER MEMBRANE PROTEIN YEDE"/>
    <property type="match status" value="1"/>
</dbReference>
<reference evidence="10" key="1">
    <citation type="submission" date="2022-05" db="EMBL/GenBank/DDBJ databases">
        <title>An RpoN-dependent PEP-CTERM gene is involved in floc formation of an Aquincola tertiaricarbonis strain.</title>
        <authorList>
            <person name="Qiu D."/>
            <person name="Xia M."/>
        </authorList>
    </citation>
    <scope>NUCLEOTIDE SEQUENCE</scope>
    <source>
        <strain evidence="10">RN12</strain>
    </source>
</reference>
<feature type="transmembrane region" description="Helical" evidence="9">
    <location>
        <begin position="125"/>
        <end position="146"/>
    </location>
</feature>
<proteinExistence type="inferred from homology"/>
<gene>
    <name evidence="10" type="ORF">MW290_10870</name>
</gene>
<evidence type="ECO:0000256" key="9">
    <source>
        <dbReference type="SAM" id="Phobius"/>
    </source>
</evidence>
<evidence type="ECO:0000256" key="3">
    <source>
        <dbReference type="ARBA" id="ARBA00022475"/>
    </source>
</evidence>
<evidence type="ECO:0000256" key="5">
    <source>
        <dbReference type="ARBA" id="ARBA00022692"/>
    </source>
</evidence>
<evidence type="ECO:0000256" key="2">
    <source>
        <dbReference type="ARBA" id="ARBA00022448"/>
    </source>
</evidence>
<evidence type="ECO:0000313" key="11">
    <source>
        <dbReference type="Proteomes" id="UP001056201"/>
    </source>
</evidence>
<comment type="similarity">
    <text evidence="8">Belongs to the TsuA/YedE (TC 9.B.102) family.</text>
</comment>
<evidence type="ECO:0000256" key="7">
    <source>
        <dbReference type="ARBA" id="ARBA00023136"/>
    </source>
</evidence>
<evidence type="ECO:0000256" key="6">
    <source>
        <dbReference type="ARBA" id="ARBA00022989"/>
    </source>
</evidence>
<dbReference type="Proteomes" id="UP001056201">
    <property type="component" value="Chromosome 1"/>
</dbReference>
<name>A0ABY4S5P7_AQUTE</name>
<dbReference type="PANTHER" id="PTHR30574:SF1">
    <property type="entry name" value="SULPHUR TRANSPORT DOMAIN-CONTAINING PROTEIN"/>
    <property type="match status" value="1"/>
</dbReference>
<evidence type="ECO:0000256" key="8">
    <source>
        <dbReference type="ARBA" id="ARBA00035655"/>
    </source>
</evidence>
<sequence length="147" mass="14952">MQPFHIDWPAFTPISALLGGLLIGLAAASFVLLNGRIAGISGVLGGLLRPRAGDIGWRAAFVAGLLLAPLLYWLLLGPLPVPHIEAGTGTLVAAGLLVGVGTRYGSGCTSGHGVCGLSRLSPRSLAATLAFMSAGFATVFVLRHLLG</sequence>
<keyword evidence="4" id="KW-0997">Cell inner membrane</keyword>
<dbReference type="InterPro" id="IPR007272">
    <property type="entry name" value="Sulf_transp_TsuA/YedE"/>
</dbReference>
<feature type="transmembrane region" description="Helical" evidence="9">
    <location>
        <begin position="12"/>
        <end position="34"/>
    </location>
</feature>
<keyword evidence="5 9" id="KW-0812">Transmembrane</keyword>
<keyword evidence="2" id="KW-0813">Transport</keyword>
<protein>
    <submittedName>
        <fullName evidence="10">YeeE/YedE family protein</fullName>
    </submittedName>
</protein>
<evidence type="ECO:0000313" key="10">
    <source>
        <dbReference type="EMBL" id="URI06411.1"/>
    </source>
</evidence>
<dbReference type="EMBL" id="CP097635">
    <property type="protein sequence ID" value="URI06411.1"/>
    <property type="molecule type" value="Genomic_DNA"/>
</dbReference>
<dbReference type="RefSeq" id="WP_250194674.1">
    <property type="nucleotide sequence ID" value="NZ_CP097635.1"/>
</dbReference>
<evidence type="ECO:0000256" key="4">
    <source>
        <dbReference type="ARBA" id="ARBA00022519"/>
    </source>
</evidence>
<keyword evidence="7 9" id="KW-0472">Membrane</keyword>
<keyword evidence="6 9" id="KW-1133">Transmembrane helix</keyword>
<organism evidence="10 11">
    <name type="scientific">Aquincola tertiaricarbonis</name>
    <dbReference type="NCBI Taxonomy" id="391953"/>
    <lineage>
        <taxon>Bacteria</taxon>
        <taxon>Pseudomonadati</taxon>
        <taxon>Pseudomonadota</taxon>
        <taxon>Betaproteobacteria</taxon>
        <taxon>Burkholderiales</taxon>
        <taxon>Sphaerotilaceae</taxon>
        <taxon>Aquincola</taxon>
    </lineage>
</organism>
<keyword evidence="11" id="KW-1185">Reference proteome</keyword>